<evidence type="ECO:0000256" key="2">
    <source>
        <dbReference type="ARBA" id="ARBA00004922"/>
    </source>
</evidence>
<feature type="transmembrane region" description="Helical" evidence="10">
    <location>
        <begin position="168"/>
        <end position="193"/>
    </location>
</feature>
<keyword evidence="10" id="KW-1003">Cell membrane</keyword>
<dbReference type="InterPro" id="IPR032421">
    <property type="entry name" value="PMT_4TMC"/>
</dbReference>
<feature type="transmembrane region" description="Helical" evidence="10">
    <location>
        <begin position="259"/>
        <end position="277"/>
    </location>
</feature>
<evidence type="ECO:0000256" key="7">
    <source>
        <dbReference type="ARBA" id="ARBA00022989"/>
    </source>
</evidence>
<evidence type="ECO:0000313" key="13">
    <source>
        <dbReference type="EMBL" id="KUG55789.1"/>
    </source>
</evidence>
<dbReference type="PANTHER" id="PTHR10050">
    <property type="entry name" value="DOLICHYL-PHOSPHATE-MANNOSE--PROTEIN MANNOSYLTRANSFERASE"/>
    <property type="match status" value="1"/>
</dbReference>
<dbReference type="GO" id="GO:0012505">
    <property type="term" value="C:endomembrane system"/>
    <property type="evidence" value="ECO:0007669"/>
    <property type="project" value="UniProtKB-SubCell"/>
</dbReference>
<comment type="subcellular location">
    <subcellularLocation>
        <location evidence="10">Cell membrane</location>
    </subcellularLocation>
    <subcellularLocation>
        <location evidence="1">Endomembrane system</location>
        <topology evidence="1">Multi-pass membrane protein</topology>
    </subcellularLocation>
</comment>
<comment type="similarity">
    <text evidence="3 10">Belongs to the glycosyltransferase 39 family.</text>
</comment>
<gene>
    <name evidence="13" type="ORF">AVL62_05740</name>
</gene>
<evidence type="ECO:0000256" key="4">
    <source>
        <dbReference type="ARBA" id="ARBA00022676"/>
    </source>
</evidence>
<keyword evidence="5 10" id="KW-0808">Transferase</keyword>
<feature type="transmembrane region" description="Helical" evidence="10">
    <location>
        <begin position="461"/>
        <end position="484"/>
    </location>
</feature>
<feature type="domain" description="Protein O-mannosyl-transferase C-terminal four TM" evidence="12">
    <location>
        <begin position="347"/>
        <end position="538"/>
    </location>
</feature>
<evidence type="ECO:0000256" key="6">
    <source>
        <dbReference type="ARBA" id="ARBA00022692"/>
    </source>
</evidence>
<evidence type="ECO:0000256" key="9">
    <source>
        <dbReference type="ARBA" id="ARBA00093617"/>
    </source>
</evidence>
<dbReference type="InterPro" id="IPR003342">
    <property type="entry name" value="ArnT-like_N"/>
</dbReference>
<dbReference type="Proteomes" id="UP000054837">
    <property type="component" value="Unassembled WGS sequence"/>
</dbReference>
<feature type="transmembrane region" description="Helical" evidence="10">
    <location>
        <begin position="414"/>
        <end position="432"/>
    </location>
</feature>
<evidence type="ECO:0000256" key="1">
    <source>
        <dbReference type="ARBA" id="ARBA00004127"/>
    </source>
</evidence>
<reference evidence="13 14" key="1">
    <citation type="submission" date="2015-12" db="EMBL/GenBank/DDBJ databases">
        <title>Serinicoccus chungangenesis strain CD08_5 genome sequencing and assembly.</title>
        <authorList>
            <person name="Chander A.M."/>
            <person name="Kaur G."/>
            <person name="Nair G.R."/>
            <person name="Dhawan D.K."/>
            <person name="Kochhar R.K."/>
            <person name="Mayilraj S."/>
            <person name="Bhadada S.K."/>
        </authorList>
    </citation>
    <scope>NUCLEOTIDE SEQUENCE [LARGE SCALE GENOMIC DNA]</scope>
    <source>
        <strain evidence="13 14">CD08_5</strain>
    </source>
</reference>
<evidence type="ECO:0000259" key="12">
    <source>
        <dbReference type="Pfam" id="PF16192"/>
    </source>
</evidence>
<feature type="transmembrane region" description="Helical" evidence="10">
    <location>
        <begin position="298"/>
        <end position="319"/>
    </location>
</feature>
<keyword evidence="14" id="KW-1185">Reference proteome</keyword>
<keyword evidence="7 10" id="KW-1133">Transmembrane helix</keyword>
<feature type="transmembrane region" description="Helical" evidence="10">
    <location>
        <begin position="127"/>
        <end position="148"/>
    </location>
</feature>
<sequence length="539" mass="60345">MTGMESLRARLLGPAPAELAGQRRVAALGVLVVTLVGGALRFWRLGHPDRLVFDETYYVKQAWSLVRFGHEREIKAGLEEPDELWNAGDPDVFGNQPDLVVHPPVGKWMIALGELVTGPGSATGWRLSAATVGTLSIALLGLCAWLIWKNAVLSISASTLLAVDGHHFASSRIGLLDLFLMWWVLLAFLFLLLDREQGRRRLAARWGPWWQARHGPDVPVPRSAWARAARWWGPSLGVRWWRLAAGISLGLAIGTKWSGLYFLAVFGLMTVAWDLGARRAVGARDWLAGTVVRDGIPAFLLMVPTALLTYVASWAGWFATRGGWKRQWAADHPAPDGSFAALVPDPLRSLWAYHVEQWNFHIDLANEHAWSSNPWSWTVQWRPTLFYAEWPERGEQGCEAAECVEYIASLGNIVLWWGATIGLLVVLFLWLLGRDWRAGAALAGIAAGWLPWFLYQTRTIYSFYAVAFVPWLVLVVVTCLALVLGPADAPAQRRRWGAVAVVGYLTLAAAFFAWYWPVYTAITIPREAWNLRMWFDFWT</sequence>
<protein>
    <recommendedName>
        <fullName evidence="9 10">Polyprenol-phosphate-mannose--protein mannosyltransferase</fullName>
        <ecNumber evidence="10">2.4.1.-</ecNumber>
    </recommendedName>
</protein>
<feature type="transmembrane region" description="Helical" evidence="10">
    <location>
        <begin position="496"/>
        <end position="516"/>
    </location>
</feature>
<keyword evidence="6 10" id="KW-0812">Transmembrane</keyword>
<evidence type="ECO:0000259" key="11">
    <source>
        <dbReference type="Pfam" id="PF02366"/>
    </source>
</evidence>
<comment type="caution">
    <text evidence="13">The sequence shown here is derived from an EMBL/GenBank/DDBJ whole genome shotgun (WGS) entry which is preliminary data.</text>
</comment>
<dbReference type="PANTHER" id="PTHR10050:SF46">
    <property type="entry name" value="PROTEIN O-MANNOSYL-TRANSFERASE 2"/>
    <property type="match status" value="1"/>
</dbReference>
<dbReference type="STRING" id="767452.AVL62_05740"/>
<dbReference type="GO" id="GO:0004169">
    <property type="term" value="F:dolichyl-phosphate-mannose-protein mannosyltransferase activity"/>
    <property type="evidence" value="ECO:0007669"/>
    <property type="project" value="UniProtKB-UniRule"/>
</dbReference>
<keyword evidence="8 10" id="KW-0472">Membrane</keyword>
<proteinExistence type="inferred from homology"/>
<dbReference type="AlphaFoldDB" id="A0A0W8I9E9"/>
<organism evidence="13 14">
    <name type="scientific">Serinicoccus chungangensis</name>
    <dbReference type="NCBI Taxonomy" id="767452"/>
    <lineage>
        <taxon>Bacteria</taxon>
        <taxon>Bacillati</taxon>
        <taxon>Actinomycetota</taxon>
        <taxon>Actinomycetes</taxon>
        <taxon>Micrococcales</taxon>
        <taxon>Ornithinimicrobiaceae</taxon>
        <taxon>Serinicoccus</taxon>
    </lineage>
</organism>
<evidence type="ECO:0000256" key="5">
    <source>
        <dbReference type="ARBA" id="ARBA00022679"/>
    </source>
</evidence>
<dbReference type="UniPathway" id="UPA00378"/>
<evidence type="ECO:0000256" key="8">
    <source>
        <dbReference type="ARBA" id="ARBA00023136"/>
    </source>
</evidence>
<dbReference type="EMBL" id="LQBL01000022">
    <property type="protein sequence ID" value="KUG55789.1"/>
    <property type="molecule type" value="Genomic_DNA"/>
</dbReference>
<evidence type="ECO:0000313" key="14">
    <source>
        <dbReference type="Proteomes" id="UP000054837"/>
    </source>
</evidence>
<keyword evidence="4 10" id="KW-0328">Glycosyltransferase</keyword>
<accession>A0A0W8I9E9</accession>
<dbReference type="GO" id="GO:0005886">
    <property type="term" value="C:plasma membrane"/>
    <property type="evidence" value="ECO:0007669"/>
    <property type="project" value="UniProtKB-SubCell"/>
</dbReference>
<feature type="domain" description="ArnT-like N-terminal" evidence="11">
    <location>
        <begin position="32"/>
        <end position="195"/>
    </location>
</feature>
<evidence type="ECO:0000256" key="3">
    <source>
        <dbReference type="ARBA" id="ARBA00007222"/>
    </source>
</evidence>
<dbReference type="InterPro" id="IPR027005">
    <property type="entry name" value="PMT-like"/>
</dbReference>
<comment type="pathway">
    <text evidence="2 10">Protein modification; protein glycosylation.</text>
</comment>
<evidence type="ECO:0000256" key="10">
    <source>
        <dbReference type="RuleBase" id="RU367007"/>
    </source>
</evidence>
<comment type="function">
    <text evidence="10">Protein O-mannosyltransferase that catalyzes the transfer of a single mannose residue from a polyprenol phospho-mannosyl lipidic donor to the hydroxyl group of selected serine and threonine residues in acceptor proteins.</text>
</comment>
<name>A0A0W8I9E9_9MICO</name>
<dbReference type="EC" id="2.4.1.-" evidence="10"/>
<dbReference type="Pfam" id="PF16192">
    <property type="entry name" value="PMT_4TMC"/>
    <property type="match status" value="1"/>
</dbReference>
<feature type="transmembrane region" description="Helical" evidence="10">
    <location>
        <begin position="439"/>
        <end position="455"/>
    </location>
</feature>
<dbReference type="Pfam" id="PF02366">
    <property type="entry name" value="PMT"/>
    <property type="match status" value="1"/>
</dbReference>